<dbReference type="EMBL" id="MU006297">
    <property type="protein sequence ID" value="KAF2852772.1"/>
    <property type="molecule type" value="Genomic_DNA"/>
</dbReference>
<reference evidence="1" key="1">
    <citation type="submission" date="2020-01" db="EMBL/GenBank/DDBJ databases">
        <authorList>
            <consortium name="DOE Joint Genome Institute"/>
            <person name="Haridas S."/>
            <person name="Albert R."/>
            <person name="Binder M."/>
            <person name="Bloem J."/>
            <person name="Labutti K."/>
            <person name="Salamov A."/>
            <person name="Andreopoulos B."/>
            <person name="Baker S.E."/>
            <person name="Barry K."/>
            <person name="Bills G."/>
            <person name="Bluhm B.H."/>
            <person name="Cannon C."/>
            <person name="Castanera R."/>
            <person name="Culley D.E."/>
            <person name="Daum C."/>
            <person name="Ezra D."/>
            <person name="Gonzalez J.B."/>
            <person name="Henrissat B."/>
            <person name="Kuo A."/>
            <person name="Liang C."/>
            <person name="Lipzen A."/>
            <person name="Lutzoni F."/>
            <person name="Magnuson J."/>
            <person name="Mondo S."/>
            <person name="Nolan M."/>
            <person name="Ohm R."/>
            <person name="Pangilinan J."/>
            <person name="Park H.-J."/>
            <person name="Ramirez L."/>
            <person name="Alfaro M."/>
            <person name="Sun H."/>
            <person name="Tritt A."/>
            <person name="Yoshinaga Y."/>
            <person name="Zwiers L.-H."/>
            <person name="Turgeon B.G."/>
            <person name="Goodwin S.B."/>
            <person name="Spatafora J.W."/>
            <person name="Crous P.W."/>
            <person name="Grigoriev I.V."/>
        </authorList>
    </citation>
    <scope>NUCLEOTIDE SEQUENCE</scope>
    <source>
        <strain evidence="1">IPT5</strain>
    </source>
</reference>
<keyword evidence="2" id="KW-1185">Reference proteome</keyword>
<evidence type="ECO:0000313" key="1">
    <source>
        <dbReference type="EMBL" id="KAF2852772.1"/>
    </source>
</evidence>
<evidence type="ECO:0000313" key="2">
    <source>
        <dbReference type="Proteomes" id="UP000799423"/>
    </source>
</evidence>
<accession>A0A6A7BBX6</accession>
<proteinExistence type="predicted"/>
<sequence>MAISRVAEVLMHLERPTDVSPVNTRRHQVSCALQTVQMMVCTHPRPSRQYQSAAVFLDLAPGGVAHLVVWTRSAHKRAALRGSDRFYPTVVSLASSSSRHLSQQPEAGTVAGLHHCVCTLERVSRDSLLLGITVSCGRRGRVLDLGIEGAISRWQSGRTSYLTHRSA</sequence>
<dbReference type="Proteomes" id="UP000799423">
    <property type="component" value="Unassembled WGS sequence"/>
</dbReference>
<gene>
    <name evidence="1" type="ORF">T440DRAFT_17700</name>
</gene>
<organism evidence="1 2">
    <name type="scientific">Plenodomus tracheiphilus IPT5</name>
    <dbReference type="NCBI Taxonomy" id="1408161"/>
    <lineage>
        <taxon>Eukaryota</taxon>
        <taxon>Fungi</taxon>
        <taxon>Dikarya</taxon>
        <taxon>Ascomycota</taxon>
        <taxon>Pezizomycotina</taxon>
        <taxon>Dothideomycetes</taxon>
        <taxon>Pleosporomycetidae</taxon>
        <taxon>Pleosporales</taxon>
        <taxon>Pleosporineae</taxon>
        <taxon>Leptosphaeriaceae</taxon>
        <taxon>Plenodomus</taxon>
    </lineage>
</organism>
<protein>
    <submittedName>
        <fullName evidence="1">Uncharacterized protein</fullName>
    </submittedName>
</protein>
<name>A0A6A7BBX6_9PLEO</name>
<dbReference type="AlphaFoldDB" id="A0A6A7BBX6"/>